<gene>
    <name evidence="8" type="primary">folB</name>
    <name evidence="8" type="ORF">AB406_1431</name>
    <name evidence="9" type="ORF">OKE68_03210</name>
    <name evidence="10" type="ORF">PG303_00075</name>
</gene>
<reference evidence="8 11" key="1">
    <citation type="submission" date="2015-06" db="EMBL/GenBank/DDBJ databases">
        <title>R. anatipestifer strain HXb2 is the most virulent strain so far, and the genome sequence would help us uncover the pathogenesis.</title>
        <authorList>
            <person name="Hu Q."/>
            <person name="Qi J."/>
            <person name="Bo H."/>
            <person name="Liu G."/>
            <person name="Tao M."/>
            <person name="Ding Y."/>
            <person name="Xue Y."/>
        </authorList>
    </citation>
    <scope>NUCLEOTIDE SEQUENCE [LARGE SCALE GENOMIC DNA]</scope>
    <source>
        <strain evidence="8 11">HXb2</strain>
    </source>
</reference>
<dbReference type="SMART" id="SM00905">
    <property type="entry name" value="FolB"/>
    <property type="match status" value="1"/>
</dbReference>
<dbReference type="InterPro" id="IPR043133">
    <property type="entry name" value="GTP-CH-I_C/QueF"/>
</dbReference>
<dbReference type="OrthoDB" id="9803748at2"/>
<evidence type="ECO:0000256" key="1">
    <source>
        <dbReference type="ARBA" id="ARBA00001353"/>
    </source>
</evidence>
<name>A0A1A5HLW4_RIEAN</name>
<evidence type="ECO:0000256" key="4">
    <source>
        <dbReference type="ARBA" id="ARBA00022909"/>
    </source>
</evidence>
<dbReference type="InterPro" id="IPR006157">
    <property type="entry name" value="FolB_dom"/>
</dbReference>
<dbReference type="SUPFAM" id="SSF55620">
    <property type="entry name" value="Tetrahydrobiopterin biosynthesis enzymes-like"/>
    <property type="match status" value="1"/>
</dbReference>
<dbReference type="Proteomes" id="UP001284033">
    <property type="component" value="Unassembled WGS sequence"/>
</dbReference>
<dbReference type="EMBL" id="CP011859">
    <property type="protein sequence ID" value="AQY22377.1"/>
    <property type="molecule type" value="Genomic_DNA"/>
</dbReference>
<comment type="catalytic activity">
    <reaction evidence="1 6">
        <text>7,8-dihydroneopterin = 6-hydroxymethyl-7,8-dihydropterin + glycolaldehyde</text>
        <dbReference type="Rhea" id="RHEA:10540"/>
        <dbReference type="ChEBI" id="CHEBI:17001"/>
        <dbReference type="ChEBI" id="CHEBI:17071"/>
        <dbReference type="ChEBI" id="CHEBI:44841"/>
        <dbReference type="EC" id="4.1.2.25"/>
    </reaction>
</comment>
<evidence type="ECO:0000256" key="6">
    <source>
        <dbReference type="RuleBase" id="RU362079"/>
    </source>
</evidence>
<accession>A0A1A5HLW4</accession>
<dbReference type="EC" id="4.1.2.25" evidence="6"/>
<dbReference type="Pfam" id="PF02152">
    <property type="entry name" value="FolB"/>
    <property type="match status" value="1"/>
</dbReference>
<dbReference type="AlphaFoldDB" id="A0A1A5HLW4"/>
<evidence type="ECO:0000259" key="7">
    <source>
        <dbReference type="SMART" id="SM00905"/>
    </source>
</evidence>
<dbReference type="PANTHER" id="PTHR42844">
    <property type="entry name" value="DIHYDRONEOPTERIN ALDOLASE 1-RELATED"/>
    <property type="match status" value="1"/>
</dbReference>
<proteinExistence type="inferred from homology"/>
<evidence type="ECO:0000256" key="2">
    <source>
        <dbReference type="ARBA" id="ARBA00005013"/>
    </source>
</evidence>
<reference evidence="10" key="3">
    <citation type="submission" date="2023-01" db="EMBL/GenBank/DDBJ databases">
        <title>Genome-based studies on antimicrobial resistance profiles of Riemerella anatipestifer in China, 1994 to 2021.</title>
        <authorList>
            <person name="Yang Z."/>
            <person name="Zhu D."/>
        </authorList>
    </citation>
    <scope>NUCLEOTIDE SEQUENCE</scope>
    <source>
        <strain evidence="10">RCAD1218</strain>
    </source>
</reference>
<evidence type="ECO:0000313" key="8">
    <source>
        <dbReference type="EMBL" id="AQY22377.1"/>
    </source>
</evidence>
<comment type="pathway">
    <text evidence="2 6">Cofactor biosynthesis; tetrahydrofolate biosynthesis; 2-amino-4-hydroxy-6-hydroxymethyl-7,8-dihydropteridine diphosphate from 7,8-dihydroneopterin triphosphate: step 3/4.</text>
</comment>
<dbReference type="GO" id="GO:0046654">
    <property type="term" value="P:tetrahydrofolate biosynthetic process"/>
    <property type="evidence" value="ECO:0007669"/>
    <property type="project" value="UniProtKB-UniRule"/>
</dbReference>
<dbReference type="PANTHER" id="PTHR42844:SF1">
    <property type="entry name" value="DIHYDRONEOPTERIN ALDOLASE 1-RELATED"/>
    <property type="match status" value="1"/>
</dbReference>
<dbReference type="GO" id="GO:0046656">
    <property type="term" value="P:folic acid biosynthetic process"/>
    <property type="evidence" value="ECO:0007669"/>
    <property type="project" value="UniProtKB-UniRule"/>
</dbReference>
<organism evidence="8 11">
    <name type="scientific">Riemerella anatipestifer</name>
    <name type="common">Moraxella anatipestifer</name>
    <dbReference type="NCBI Taxonomy" id="34085"/>
    <lineage>
        <taxon>Bacteria</taxon>
        <taxon>Pseudomonadati</taxon>
        <taxon>Bacteroidota</taxon>
        <taxon>Flavobacteriia</taxon>
        <taxon>Flavobacteriales</taxon>
        <taxon>Weeksellaceae</taxon>
        <taxon>Riemerella</taxon>
    </lineage>
</organism>
<protein>
    <recommendedName>
        <fullName evidence="6">7,8-dihydroneopterin aldolase</fullName>
        <ecNumber evidence="6">4.1.2.25</ecNumber>
    </recommendedName>
</protein>
<dbReference type="UniPathway" id="UPA00077">
    <property type="reaction ID" value="UER00154"/>
</dbReference>
<comment type="function">
    <text evidence="6">Catalyzes the conversion of 7,8-dihydroneopterin to 6-hydroxymethyl-7,8-dihydropterin.</text>
</comment>
<dbReference type="InterPro" id="IPR006156">
    <property type="entry name" value="Dihydroneopterin_aldolase"/>
</dbReference>
<evidence type="ECO:0000313" key="11">
    <source>
        <dbReference type="Proteomes" id="UP000189883"/>
    </source>
</evidence>
<dbReference type="Gene3D" id="3.30.1130.10">
    <property type="match status" value="1"/>
</dbReference>
<dbReference type="Proteomes" id="UP000189883">
    <property type="component" value="Chromosome"/>
</dbReference>
<evidence type="ECO:0000256" key="3">
    <source>
        <dbReference type="ARBA" id="ARBA00005708"/>
    </source>
</evidence>
<feature type="domain" description="Dihydroneopterin aldolase/epimerase" evidence="7">
    <location>
        <begin position="5"/>
        <end position="117"/>
    </location>
</feature>
<keyword evidence="5 6" id="KW-0456">Lyase</keyword>
<dbReference type="NCBIfam" id="TIGR00526">
    <property type="entry name" value="folB_dom"/>
    <property type="match status" value="1"/>
</dbReference>
<keyword evidence="4 6" id="KW-0289">Folate biosynthesis</keyword>
<dbReference type="RefSeq" id="WP_064969632.1">
    <property type="nucleotide sequence ID" value="NZ_CP011859.1"/>
</dbReference>
<evidence type="ECO:0000313" key="9">
    <source>
        <dbReference type="EMBL" id="MCW0523328.1"/>
    </source>
</evidence>
<evidence type="ECO:0000256" key="5">
    <source>
        <dbReference type="ARBA" id="ARBA00023239"/>
    </source>
</evidence>
<dbReference type="NCBIfam" id="TIGR00525">
    <property type="entry name" value="folB"/>
    <property type="match status" value="1"/>
</dbReference>
<dbReference type="GO" id="GO:0005737">
    <property type="term" value="C:cytoplasm"/>
    <property type="evidence" value="ECO:0007669"/>
    <property type="project" value="TreeGrafter"/>
</dbReference>
<comment type="similarity">
    <text evidence="3 6">Belongs to the DHNA family.</text>
</comment>
<dbReference type="GO" id="GO:0004150">
    <property type="term" value="F:dihydroneopterin aldolase activity"/>
    <property type="evidence" value="ECO:0007669"/>
    <property type="project" value="UniProtKB-UniRule"/>
</dbReference>
<dbReference type="EMBL" id="JAOZYT010000012">
    <property type="protein sequence ID" value="MCW0523328.1"/>
    <property type="molecule type" value="Genomic_DNA"/>
</dbReference>
<evidence type="ECO:0000313" key="10">
    <source>
        <dbReference type="EMBL" id="MDY3511614.1"/>
    </source>
</evidence>
<reference evidence="9" key="2">
    <citation type="submission" date="2022-10" db="EMBL/GenBank/DDBJ databases">
        <title>Sifting through the core-genome to identify putative cross-protective antigens against Riemerella anatipestifer.</title>
        <authorList>
            <person name="Zheng X."/>
            <person name="Zhang W."/>
        </authorList>
    </citation>
    <scope>NUCLEOTIDE SEQUENCE</scope>
    <source>
        <strain evidence="9">ZWRA178</strain>
    </source>
</reference>
<dbReference type="EMBL" id="JAQZHK010000001">
    <property type="protein sequence ID" value="MDY3511614.1"/>
    <property type="molecule type" value="Genomic_DNA"/>
</dbReference>
<dbReference type="Proteomes" id="UP001207440">
    <property type="component" value="Unassembled WGS sequence"/>
</dbReference>
<sequence>MRSKIILEDIKIYAYHGVLPEENIVGTYYLVNLECDVDLWSAAQTDNLEDTISYAELNDIVHQEMNVNSKLLEHVAGRIIKTILAKYPQITHIKVKITKQAPPMRGEVQGASVVLEKDNK</sequence>